<dbReference type="EMBL" id="JAZDUA010000069">
    <property type="protein sequence ID" value="KAK7869770.1"/>
    <property type="molecule type" value="Genomic_DNA"/>
</dbReference>
<evidence type="ECO:0000313" key="4">
    <source>
        <dbReference type="Proteomes" id="UP001378592"/>
    </source>
</evidence>
<keyword evidence="2" id="KW-0732">Signal</keyword>
<feature type="compositionally biased region" description="Polar residues" evidence="1">
    <location>
        <begin position="288"/>
        <end position="300"/>
    </location>
</feature>
<feature type="region of interest" description="Disordered" evidence="1">
    <location>
        <begin position="67"/>
        <end position="422"/>
    </location>
</feature>
<feature type="compositionally biased region" description="Polar residues" evidence="1">
    <location>
        <begin position="493"/>
        <end position="506"/>
    </location>
</feature>
<organism evidence="3 4">
    <name type="scientific">Gryllus longicercus</name>
    <dbReference type="NCBI Taxonomy" id="2509291"/>
    <lineage>
        <taxon>Eukaryota</taxon>
        <taxon>Metazoa</taxon>
        <taxon>Ecdysozoa</taxon>
        <taxon>Arthropoda</taxon>
        <taxon>Hexapoda</taxon>
        <taxon>Insecta</taxon>
        <taxon>Pterygota</taxon>
        <taxon>Neoptera</taxon>
        <taxon>Polyneoptera</taxon>
        <taxon>Orthoptera</taxon>
        <taxon>Ensifera</taxon>
        <taxon>Gryllidea</taxon>
        <taxon>Grylloidea</taxon>
        <taxon>Gryllidae</taxon>
        <taxon>Gryllinae</taxon>
        <taxon>Gryllus</taxon>
    </lineage>
</organism>
<sequence length="562" mass="58790">MAMKFPVILAALGVLQCVVALPMTPPLKETGEAPGAKAASDNLHGMTGDVTNHNVPTSTRALAREVTPTAPSPPAKFIIANGVGPPALSSDPDKQFTETPASASDSTEKSDKKSSTPTAKPSSNPIEEATAACTTSQSRTSDQPLPTSANPPAQTTEQTTPQSNTPDQPLSKSERPSAETAQSTKPGVESKGGSGKLKRAVVKPTGFVRPTSTKVKMPLVKSVGHLTNRHPAGHAARTDPTTNSRRSLPQTNAAFRADSTATRKAATPTERTTTSLPKTSEHSRKTALHSQASTKTSGTARENRDGVSKVDNTARPTRMGMKPQLFAKPKDSMVAITKAPSKATPRPVLPEKDYSHATEGNVGVSKLKRPTRAALPPPTQAPEVTKEASTTQATSDSSAKTSGQHNVSTSAVGKTGEIETENESTVNLNIKTSTSLSDFLNEMVEALISTSEITKGAERSATGTSNYSGVPQSTDTVKTTPPTSTTQKPACVTSKTTRKPSYQTDSSTDKARIIPGLIQESVVSTNNHDPTTSPVKGPATTASQLEIEKSATHTQSSSQRVP</sequence>
<protein>
    <submittedName>
        <fullName evidence="3">Uncharacterized protein</fullName>
    </submittedName>
</protein>
<keyword evidence="4" id="KW-1185">Reference proteome</keyword>
<feature type="compositionally biased region" description="Polar residues" evidence="1">
    <location>
        <begin position="239"/>
        <end position="253"/>
    </location>
</feature>
<feature type="compositionally biased region" description="Polar residues" evidence="1">
    <location>
        <begin position="552"/>
        <end position="562"/>
    </location>
</feature>
<feature type="compositionally biased region" description="Polar residues" evidence="1">
    <location>
        <begin position="269"/>
        <end position="278"/>
    </location>
</feature>
<dbReference type="AlphaFoldDB" id="A0AAN9VR45"/>
<feature type="compositionally biased region" description="Low complexity" evidence="1">
    <location>
        <begin position="472"/>
        <end position="488"/>
    </location>
</feature>
<feature type="chain" id="PRO_5043055661" evidence="2">
    <location>
        <begin position="21"/>
        <end position="562"/>
    </location>
</feature>
<feature type="compositionally biased region" description="Low complexity" evidence="1">
    <location>
        <begin position="151"/>
        <end position="162"/>
    </location>
</feature>
<evidence type="ECO:0000313" key="3">
    <source>
        <dbReference type="EMBL" id="KAK7869770.1"/>
    </source>
</evidence>
<feature type="compositionally biased region" description="Polar residues" evidence="1">
    <location>
        <begin position="403"/>
        <end position="412"/>
    </location>
</feature>
<feature type="compositionally biased region" description="Polar residues" evidence="1">
    <location>
        <begin position="521"/>
        <end position="544"/>
    </location>
</feature>
<evidence type="ECO:0000256" key="1">
    <source>
        <dbReference type="SAM" id="MobiDB-lite"/>
    </source>
</evidence>
<feature type="signal peptide" evidence="2">
    <location>
        <begin position="1"/>
        <end position="20"/>
    </location>
</feature>
<comment type="caution">
    <text evidence="3">The sequence shown here is derived from an EMBL/GenBank/DDBJ whole genome shotgun (WGS) entry which is preliminary data.</text>
</comment>
<evidence type="ECO:0000256" key="2">
    <source>
        <dbReference type="SAM" id="SignalP"/>
    </source>
</evidence>
<accession>A0AAN9VR45</accession>
<feature type="region of interest" description="Disordered" evidence="1">
    <location>
        <begin position="454"/>
        <end position="562"/>
    </location>
</feature>
<feature type="compositionally biased region" description="Low complexity" evidence="1">
    <location>
        <begin position="388"/>
        <end position="402"/>
    </location>
</feature>
<proteinExistence type="predicted"/>
<name>A0AAN9VR45_9ORTH</name>
<dbReference type="Proteomes" id="UP001378592">
    <property type="component" value="Unassembled WGS sequence"/>
</dbReference>
<gene>
    <name evidence="3" type="ORF">R5R35_008305</name>
</gene>
<feature type="compositionally biased region" description="Polar residues" evidence="1">
    <location>
        <begin position="132"/>
        <end position="150"/>
    </location>
</feature>
<reference evidence="3 4" key="1">
    <citation type="submission" date="2024-03" db="EMBL/GenBank/DDBJ databases">
        <title>The genome assembly and annotation of the cricket Gryllus longicercus Weissman &amp; Gray.</title>
        <authorList>
            <person name="Szrajer S."/>
            <person name="Gray D."/>
            <person name="Ylla G."/>
        </authorList>
    </citation>
    <scope>NUCLEOTIDE SEQUENCE [LARGE SCALE GENOMIC DNA]</scope>
    <source>
        <strain evidence="3">DAG 2021-001</strain>
        <tissue evidence="3">Whole body minus gut</tissue>
    </source>
</reference>
<feature type="compositionally biased region" description="Polar residues" evidence="1">
    <location>
        <begin position="461"/>
        <end position="471"/>
    </location>
</feature>